<dbReference type="InterPro" id="IPR036291">
    <property type="entry name" value="NAD(P)-bd_dom_sf"/>
</dbReference>
<dbReference type="Gene3D" id="3.40.50.720">
    <property type="entry name" value="NAD(P)-binding Rossmann-like Domain"/>
    <property type="match status" value="1"/>
</dbReference>
<dbReference type="PANTHER" id="PTHR42760:SF133">
    <property type="entry name" value="3-OXOACYL-[ACYL-CARRIER-PROTEIN] REDUCTASE"/>
    <property type="match status" value="1"/>
</dbReference>
<dbReference type="InterPro" id="IPR002347">
    <property type="entry name" value="SDR_fam"/>
</dbReference>
<dbReference type="PANTHER" id="PTHR42760">
    <property type="entry name" value="SHORT-CHAIN DEHYDROGENASES/REDUCTASES FAMILY MEMBER"/>
    <property type="match status" value="1"/>
</dbReference>
<gene>
    <name evidence="3" type="ORF">UFOPK1762_01313</name>
</gene>
<evidence type="ECO:0000256" key="2">
    <source>
        <dbReference type="ARBA" id="ARBA00023002"/>
    </source>
</evidence>
<comment type="similarity">
    <text evidence="1">Belongs to the short-chain dehydrogenases/reductases (SDR) family.</text>
</comment>
<proteinExistence type="inferred from homology"/>
<keyword evidence="2" id="KW-0560">Oxidoreductase</keyword>
<dbReference type="SUPFAM" id="SSF51735">
    <property type="entry name" value="NAD(P)-binding Rossmann-fold domains"/>
    <property type="match status" value="1"/>
</dbReference>
<dbReference type="GO" id="GO:0016616">
    <property type="term" value="F:oxidoreductase activity, acting on the CH-OH group of donors, NAD or NADP as acceptor"/>
    <property type="evidence" value="ECO:0007669"/>
    <property type="project" value="TreeGrafter"/>
</dbReference>
<evidence type="ECO:0000313" key="3">
    <source>
        <dbReference type="EMBL" id="CAB4590531.1"/>
    </source>
</evidence>
<accession>A0A6J6FP77</accession>
<name>A0A6J6FP77_9ZZZZ</name>
<reference evidence="3" key="1">
    <citation type="submission" date="2020-05" db="EMBL/GenBank/DDBJ databases">
        <authorList>
            <person name="Chiriac C."/>
            <person name="Salcher M."/>
            <person name="Ghai R."/>
            <person name="Kavagutti S V."/>
        </authorList>
    </citation>
    <scope>NUCLEOTIDE SEQUENCE</scope>
</reference>
<protein>
    <submittedName>
        <fullName evidence="3">Unannotated protein</fullName>
    </submittedName>
</protein>
<dbReference type="EMBL" id="CAEZTY010000053">
    <property type="protein sequence ID" value="CAB4590531.1"/>
    <property type="molecule type" value="Genomic_DNA"/>
</dbReference>
<dbReference type="PRINTS" id="PR00081">
    <property type="entry name" value="GDHRDH"/>
</dbReference>
<dbReference type="Pfam" id="PF13561">
    <property type="entry name" value="adh_short_C2"/>
    <property type="match status" value="1"/>
</dbReference>
<dbReference type="AlphaFoldDB" id="A0A6J6FP77"/>
<sequence length="158" mass="16569">MRAVKFRDLPREEWGPYVDVNLYGVLNCVKAVLDGMCERNWGRIITISSGAGTQGLNIGVSIYGAGKGAGISFMRHIAMENAGDGVTANTLALGLMQRDEPGISEDQRTVTAKIAKTVPAGRLGTGTDIGYACVYLASEEAAWVTGQTIAINGGSATT</sequence>
<organism evidence="3">
    <name type="scientific">freshwater metagenome</name>
    <dbReference type="NCBI Taxonomy" id="449393"/>
    <lineage>
        <taxon>unclassified sequences</taxon>
        <taxon>metagenomes</taxon>
        <taxon>ecological metagenomes</taxon>
    </lineage>
</organism>
<evidence type="ECO:0000256" key="1">
    <source>
        <dbReference type="ARBA" id="ARBA00006484"/>
    </source>
</evidence>